<keyword evidence="9 13" id="KW-1015">Disulfide bond</keyword>
<reference evidence="17 18" key="1">
    <citation type="submission" date="2024-04" db="EMBL/GenBank/DDBJ databases">
        <authorList>
            <consortium name="Genoscope - CEA"/>
            <person name="William W."/>
        </authorList>
    </citation>
    <scope>NUCLEOTIDE SEQUENCE [LARGE SCALE GENOMIC DNA]</scope>
</reference>
<dbReference type="GO" id="GO:0005886">
    <property type="term" value="C:plasma membrane"/>
    <property type="evidence" value="ECO:0007669"/>
    <property type="project" value="TreeGrafter"/>
</dbReference>
<dbReference type="GO" id="GO:0007169">
    <property type="term" value="P:cell surface receptor protein tyrosine kinase signaling pathway"/>
    <property type="evidence" value="ECO:0007669"/>
    <property type="project" value="TreeGrafter"/>
</dbReference>
<dbReference type="Pfam" id="PF00053">
    <property type="entry name" value="EGF_laminin"/>
    <property type="match status" value="4"/>
</dbReference>
<dbReference type="FunFam" id="2.10.25.10:FF:000275">
    <property type="entry name" value="usherin"/>
    <property type="match status" value="1"/>
</dbReference>
<dbReference type="Proteomes" id="UP001497497">
    <property type="component" value="Unassembled WGS sequence"/>
</dbReference>
<protein>
    <recommendedName>
        <fullName evidence="19">Receptor protein-tyrosine kinase</fullName>
    </recommendedName>
</protein>
<evidence type="ECO:0000256" key="8">
    <source>
        <dbReference type="ARBA" id="ARBA00023136"/>
    </source>
</evidence>
<evidence type="ECO:0000256" key="11">
    <source>
        <dbReference type="ARBA" id="ARBA00023180"/>
    </source>
</evidence>
<dbReference type="InterPro" id="IPR008266">
    <property type="entry name" value="Tyr_kinase_AS"/>
</dbReference>
<dbReference type="GO" id="GO:0005576">
    <property type="term" value="C:extracellular region"/>
    <property type="evidence" value="ECO:0007669"/>
    <property type="project" value="UniProtKB-SubCell"/>
</dbReference>
<evidence type="ECO:0000256" key="7">
    <source>
        <dbReference type="ARBA" id="ARBA00022989"/>
    </source>
</evidence>
<dbReference type="InterPro" id="IPR014756">
    <property type="entry name" value="Ig_E-set"/>
</dbReference>
<dbReference type="PANTHER" id="PTHR24416:SF617">
    <property type="entry name" value="RET ONCOGENE, ISOFORM A"/>
    <property type="match status" value="1"/>
</dbReference>
<evidence type="ECO:0000256" key="1">
    <source>
        <dbReference type="ARBA" id="ARBA00004167"/>
    </source>
</evidence>
<dbReference type="InterPro" id="IPR011009">
    <property type="entry name" value="Kinase-like_dom_sf"/>
</dbReference>
<keyword evidence="18" id="KW-1185">Reference proteome</keyword>
<feature type="disulfide bond" evidence="13">
    <location>
        <begin position="520"/>
        <end position="529"/>
    </location>
</feature>
<evidence type="ECO:0000256" key="10">
    <source>
        <dbReference type="ARBA" id="ARBA00023170"/>
    </source>
</evidence>
<dbReference type="InterPro" id="IPR050122">
    <property type="entry name" value="RTK"/>
</dbReference>
<keyword evidence="7 14" id="KW-1133">Transmembrane helix</keyword>
<dbReference type="SMART" id="SM00429">
    <property type="entry name" value="IPT"/>
    <property type="match status" value="2"/>
</dbReference>
<dbReference type="InterPro" id="IPR001245">
    <property type="entry name" value="Ser-Thr/Tyr_kinase_cat_dom"/>
</dbReference>
<keyword evidence="10" id="KW-0675">Receptor</keyword>
<keyword evidence="8 14" id="KW-0472">Membrane</keyword>
<evidence type="ECO:0000256" key="5">
    <source>
        <dbReference type="ARBA" id="ARBA00022729"/>
    </source>
</evidence>
<dbReference type="SUPFAM" id="SSF81296">
    <property type="entry name" value="E set domains"/>
    <property type="match status" value="2"/>
</dbReference>
<evidence type="ECO:0000313" key="18">
    <source>
        <dbReference type="Proteomes" id="UP001497497"/>
    </source>
</evidence>
<dbReference type="PROSITE" id="PS00109">
    <property type="entry name" value="PROTEIN_KINASE_TYR"/>
    <property type="match status" value="1"/>
</dbReference>
<feature type="disulfide bond" evidence="13">
    <location>
        <begin position="620"/>
        <end position="629"/>
    </location>
</feature>
<evidence type="ECO:0000256" key="3">
    <source>
        <dbReference type="ARBA" id="ARBA00022525"/>
    </source>
</evidence>
<dbReference type="PROSITE" id="PS50011">
    <property type="entry name" value="PROTEIN_KINASE_DOM"/>
    <property type="match status" value="1"/>
</dbReference>
<evidence type="ECO:0000256" key="9">
    <source>
        <dbReference type="ARBA" id="ARBA00023157"/>
    </source>
</evidence>
<dbReference type="Pfam" id="PF01833">
    <property type="entry name" value="TIG"/>
    <property type="match status" value="2"/>
</dbReference>
<dbReference type="SMART" id="SM00180">
    <property type="entry name" value="EGF_Lam"/>
    <property type="match status" value="5"/>
</dbReference>
<dbReference type="PROSITE" id="PS50027">
    <property type="entry name" value="EGF_LAM_2"/>
    <property type="match status" value="3"/>
</dbReference>
<gene>
    <name evidence="17" type="ORF">GSLYS_00000013001</name>
</gene>
<dbReference type="SUPFAM" id="SSF56112">
    <property type="entry name" value="Protein kinase-like (PK-like)"/>
    <property type="match status" value="1"/>
</dbReference>
<evidence type="ECO:0000259" key="15">
    <source>
        <dbReference type="PROSITE" id="PS50011"/>
    </source>
</evidence>
<dbReference type="InterPro" id="IPR002049">
    <property type="entry name" value="LE_dom"/>
</dbReference>
<dbReference type="GO" id="GO:0005524">
    <property type="term" value="F:ATP binding"/>
    <property type="evidence" value="ECO:0007669"/>
    <property type="project" value="InterPro"/>
</dbReference>
<dbReference type="GO" id="GO:0004714">
    <property type="term" value="F:transmembrane receptor protein tyrosine kinase activity"/>
    <property type="evidence" value="ECO:0007669"/>
    <property type="project" value="TreeGrafter"/>
</dbReference>
<comment type="caution">
    <text evidence="17">The sequence shown here is derived from an EMBL/GenBank/DDBJ whole genome shotgun (WGS) entry which is preliminary data.</text>
</comment>
<feature type="domain" description="Laminin EGF-like" evidence="16">
    <location>
        <begin position="597"/>
        <end position="649"/>
    </location>
</feature>
<sequence>MVNLKSLLMNLLAVTCFVLSHLYFANGSFIVLQNQIAKLASLASIAESPPCDDQTLCKRSFNETTCLQKHVCFPDSVCNGRKGLPAVEYPFSNWQAAKNKTGCTLSSTPPPQPPPTTGSLAGAKTLLVNGSADQLDTCFAQRNGSLGPRFTLVFWLYAECRNCSVIEMPQSANNAAIHIRIVNNTTVCVESLVRSLCKADMITKQSIAMFSIRVIDSKLDIFINQNSMNLTSGGFNNVSVSNLYIGNSEIPRMNDIFYLHDVKFYNDSLSSNELAEIETGLVEPVEASECQCPIEFFERLKNDSNTCTNGIKTFPRFNRTLNYYTPDYIKDNITQSARNWASADSGDVNLTVTMATSFQIDHIEIMFDSEVPKAVSAIFISSGLEKMPKFFTCVNKICSLNTTSLINNITVSDYQGQIADKIKILLQRQNDMIIQSFVLTNLTISGRCDCNGNAAGCSEINETYRCVCDPVSHTQGSDCRVCTPPYYRNLDQFDCPRECQCHPDGIMNSSHPCEKGQCQCKANVEGPLCDTCKTFTYNLSNSNSQGCTPCNCNQLGSSACNNITGQCSCKANTKVPNCDGCNELYFGLSNPEGCAACNCETVGTINQSTSCNQTTGQCPCKVNVNGPRCDTCKTGFYQLEIANVRGCKPCNCSLVGSVDNQCHSQSGQCPCRGGVFTDKHCTPRIDSVEPDYGPMLGGTLVTIRGSLLGNDTDAISVFLDNTKQVVKLAEDNLIIFSTTVHNGSEKAAQNLTLSWEQDSTPVYSQKDFLYKPNPVVSTNSMFIKSFVSGGCVVRIYGDNLQNIKHPQLEVIKMAVPKRIASVNCRHNPDHVLCQTPEVNDLYTSAQDKFQLTARFDGLVLHSIGNISIHPDPVFNDVGNIRFQYPFEDTITLTGKDLTEGCHTDELTVLLGVVNCYIHSVSSTEIVCQPPVSPLSGATKLTIEVRIGNIKRVVGTMEYLPLHETTNFIIIISCIAAGIFLVIVIFILIICCRWYRNRKKNTSTFTQLERKTPIENNTMNDYSEMTTPVNSQPPPENGTVRMETVLKEPKLGIVNTSAEDAIFIEEFIPKVDAGLREEIRQCYIGGGHFAVGRVCIVKGKQAMLTDGSLQNTSTVSGQKLYIKMPINLMTESTLPSWANLALSECLRLKRHKHIHLLGILGIGIDKNRFHILYPRMSQNFLKTVVSDMNKNFSVRQLLSFGQQVAEGVNFLTSKDITHKDIAARNCMLDESLIVKLSDAAFSWDFFPDEYVYDEKRERYLPIRWMAPESFSDGYYDMRTDVWSFAVLVWELLTRGCMPFHEVDDSDVKNYVLEGYILGKPDTLSDDVYEVLKSCWSPENENRPSIAAVSRSLGAILEADDEIYANTKINTSFRSQHASGLAASPRHRDLGNQNIYSATNFSRV</sequence>
<proteinExistence type="predicted"/>
<accession>A0AAV2GX77</accession>
<feature type="domain" description="Protein kinase" evidence="15">
    <location>
        <begin position="1077"/>
        <end position="1355"/>
    </location>
</feature>
<evidence type="ECO:0008006" key="19">
    <source>
        <dbReference type="Google" id="ProtNLM"/>
    </source>
</evidence>
<comment type="caution">
    <text evidence="13">Lacks conserved residue(s) required for the propagation of feature annotation.</text>
</comment>
<evidence type="ECO:0000313" key="17">
    <source>
        <dbReference type="EMBL" id="CAL1525836.1"/>
    </source>
</evidence>
<dbReference type="PRINTS" id="PR00109">
    <property type="entry name" value="TYRKINASE"/>
</dbReference>
<name>A0AAV2GX77_LYMST</name>
<evidence type="ECO:0000256" key="6">
    <source>
        <dbReference type="ARBA" id="ARBA00022737"/>
    </source>
</evidence>
<dbReference type="FunFam" id="2.10.25.10:FF:000090">
    <property type="entry name" value="laminin subunit alpha"/>
    <property type="match status" value="1"/>
</dbReference>
<dbReference type="GO" id="GO:0043235">
    <property type="term" value="C:receptor complex"/>
    <property type="evidence" value="ECO:0007669"/>
    <property type="project" value="TreeGrafter"/>
</dbReference>
<keyword evidence="12 13" id="KW-0424">Laminin EGF-like domain</keyword>
<dbReference type="CDD" id="cd00055">
    <property type="entry name" value="EGF_Lam"/>
    <property type="match status" value="4"/>
</dbReference>
<dbReference type="Pfam" id="PF07714">
    <property type="entry name" value="PK_Tyr_Ser-Thr"/>
    <property type="match status" value="1"/>
</dbReference>
<keyword evidence="4 14" id="KW-0812">Transmembrane</keyword>
<keyword evidence="3" id="KW-0964">Secreted</keyword>
<keyword evidence="11" id="KW-0325">Glycoprotein</keyword>
<organism evidence="17 18">
    <name type="scientific">Lymnaea stagnalis</name>
    <name type="common">Great pond snail</name>
    <name type="synonym">Helix stagnalis</name>
    <dbReference type="NCBI Taxonomy" id="6523"/>
    <lineage>
        <taxon>Eukaryota</taxon>
        <taxon>Metazoa</taxon>
        <taxon>Spiralia</taxon>
        <taxon>Lophotrochozoa</taxon>
        <taxon>Mollusca</taxon>
        <taxon>Gastropoda</taxon>
        <taxon>Heterobranchia</taxon>
        <taxon>Euthyneura</taxon>
        <taxon>Panpulmonata</taxon>
        <taxon>Hygrophila</taxon>
        <taxon>Lymnaeoidea</taxon>
        <taxon>Lymnaeidae</taxon>
        <taxon>Lymnaea</taxon>
    </lineage>
</organism>
<evidence type="ECO:0000256" key="2">
    <source>
        <dbReference type="ARBA" id="ARBA00004613"/>
    </source>
</evidence>
<dbReference type="InterPro" id="IPR013783">
    <property type="entry name" value="Ig-like_fold"/>
</dbReference>
<evidence type="ECO:0000256" key="13">
    <source>
        <dbReference type="PROSITE-ProRule" id="PRU00460"/>
    </source>
</evidence>
<feature type="domain" description="Laminin EGF-like" evidence="16">
    <location>
        <begin position="550"/>
        <end position="596"/>
    </location>
</feature>
<dbReference type="Gene3D" id="2.10.25.10">
    <property type="entry name" value="Laminin"/>
    <property type="match status" value="4"/>
</dbReference>
<dbReference type="SMART" id="SM00220">
    <property type="entry name" value="S_TKc"/>
    <property type="match status" value="1"/>
</dbReference>
<evidence type="ECO:0000256" key="12">
    <source>
        <dbReference type="ARBA" id="ARBA00023292"/>
    </source>
</evidence>
<dbReference type="PROSITE" id="PS01248">
    <property type="entry name" value="EGF_LAM_1"/>
    <property type="match status" value="1"/>
</dbReference>
<comment type="subcellular location">
    <subcellularLocation>
        <location evidence="1">Membrane</location>
        <topology evidence="1">Single-pass membrane protein</topology>
    </subcellularLocation>
    <subcellularLocation>
        <location evidence="2">Secreted</location>
    </subcellularLocation>
</comment>
<dbReference type="InterPro" id="IPR002909">
    <property type="entry name" value="IPT_dom"/>
</dbReference>
<dbReference type="Gene3D" id="1.10.510.10">
    <property type="entry name" value="Transferase(Phosphotransferase) domain 1"/>
    <property type="match status" value="1"/>
</dbReference>
<dbReference type="PRINTS" id="PR00011">
    <property type="entry name" value="EGFLAMININ"/>
</dbReference>
<dbReference type="SUPFAM" id="SSF57196">
    <property type="entry name" value="EGF/Laminin"/>
    <property type="match status" value="2"/>
</dbReference>
<evidence type="ECO:0000256" key="14">
    <source>
        <dbReference type="SAM" id="Phobius"/>
    </source>
</evidence>
<keyword evidence="6" id="KW-0677">Repeat</keyword>
<evidence type="ECO:0000256" key="4">
    <source>
        <dbReference type="ARBA" id="ARBA00022692"/>
    </source>
</evidence>
<dbReference type="PANTHER" id="PTHR24416">
    <property type="entry name" value="TYROSINE-PROTEIN KINASE RECEPTOR"/>
    <property type="match status" value="1"/>
</dbReference>
<feature type="disulfide bond" evidence="13">
    <location>
        <begin position="501"/>
        <end position="518"/>
    </location>
</feature>
<feature type="domain" description="Laminin EGF-like" evidence="16">
    <location>
        <begin position="499"/>
        <end position="549"/>
    </location>
</feature>
<dbReference type="Gene3D" id="2.60.120.260">
    <property type="entry name" value="Galactose-binding domain-like"/>
    <property type="match status" value="1"/>
</dbReference>
<evidence type="ECO:0000259" key="16">
    <source>
        <dbReference type="PROSITE" id="PS50027"/>
    </source>
</evidence>
<dbReference type="InterPro" id="IPR000719">
    <property type="entry name" value="Prot_kinase_dom"/>
</dbReference>
<feature type="transmembrane region" description="Helical" evidence="14">
    <location>
        <begin position="967"/>
        <end position="990"/>
    </location>
</feature>
<dbReference type="Gene3D" id="2.60.40.10">
    <property type="entry name" value="Immunoglobulins"/>
    <property type="match status" value="2"/>
</dbReference>
<feature type="disulfide bond" evidence="13">
    <location>
        <begin position="569"/>
        <end position="578"/>
    </location>
</feature>
<dbReference type="CDD" id="cd00603">
    <property type="entry name" value="IPT_PCSR"/>
    <property type="match status" value="1"/>
</dbReference>
<keyword evidence="5" id="KW-0732">Signal</keyword>
<dbReference type="EMBL" id="CAXITT010000001">
    <property type="protein sequence ID" value="CAL1525836.1"/>
    <property type="molecule type" value="Genomic_DNA"/>
</dbReference>